<accession>A0A9W9JZP6</accession>
<reference evidence="1" key="1">
    <citation type="submission" date="2022-11" db="EMBL/GenBank/DDBJ databases">
        <authorList>
            <person name="Petersen C."/>
        </authorList>
    </citation>
    <scope>NUCLEOTIDE SEQUENCE</scope>
    <source>
        <strain evidence="1">IBT 30069</strain>
    </source>
</reference>
<sequence length="60" mass="6740">MYPITEKNQYQTDNTNLASQLQAFVHTLQERVNAPRAPIDVSRVSVVTPQSFGNIARADH</sequence>
<name>A0A9W9JZP6_9EURO</name>
<evidence type="ECO:0000313" key="1">
    <source>
        <dbReference type="EMBL" id="KAJ5087643.1"/>
    </source>
</evidence>
<dbReference type="AlphaFoldDB" id="A0A9W9JZP6"/>
<dbReference type="EMBL" id="JAPQKH010000007">
    <property type="protein sequence ID" value="KAJ5087643.1"/>
    <property type="molecule type" value="Genomic_DNA"/>
</dbReference>
<gene>
    <name evidence="1" type="ORF">N7456_011259</name>
</gene>
<proteinExistence type="predicted"/>
<organism evidence="1 2">
    <name type="scientific">Penicillium angulare</name>
    <dbReference type="NCBI Taxonomy" id="116970"/>
    <lineage>
        <taxon>Eukaryota</taxon>
        <taxon>Fungi</taxon>
        <taxon>Dikarya</taxon>
        <taxon>Ascomycota</taxon>
        <taxon>Pezizomycotina</taxon>
        <taxon>Eurotiomycetes</taxon>
        <taxon>Eurotiomycetidae</taxon>
        <taxon>Eurotiales</taxon>
        <taxon>Aspergillaceae</taxon>
        <taxon>Penicillium</taxon>
    </lineage>
</organism>
<reference evidence="1" key="2">
    <citation type="journal article" date="2023" name="IMA Fungus">
        <title>Comparative genomic study of the Penicillium genus elucidates a diverse pangenome and 15 lateral gene transfer events.</title>
        <authorList>
            <person name="Petersen C."/>
            <person name="Sorensen T."/>
            <person name="Nielsen M.R."/>
            <person name="Sondergaard T.E."/>
            <person name="Sorensen J.L."/>
            <person name="Fitzpatrick D.A."/>
            <person name="Frisvad J.C."/>
            <person name="Nielsen K.L."/>
        </authorList>
    </citation>
    <scope>NUCLEOTIDE SEQUENCE</scope>
    <source>
        <strain evidence="1">IBT 30069</strain>
    </source>
</reference>
<comment type="caution">
    <text evidence="1">The sequence shown here is derived from an EMBL/GenBank/DDBJ whole genome shotgun (WGS) entry which is preliminary data.</text>
</comment>
<evidence type="ECO:0000313" key="2">
    <source>
        <dbReference type="Proteomes" id="UP001149165"/>
    </source>
</evidence>
<protein>
    <submittedName>
        <fullName evidence="1">Uncharacterized protein</fullName>
    </submittedName>
</protein>
<dbReference type="Proteomes" id="UP001149165">
    <property type="component" value="Unassembled WGS sequence"/>
</dbReference>
<keyword evidence="2" id="KW-1185">Reference proteome</keyword>